<dbReference type="InterPro" id="IPR012887">
    <property type="entry name" value="GDP_fucose_pyrophosphorylase"/>
</dbReference>
<keyword evidence="1" id="KW-0808">Transferase</keyword>
<dbReference type="PANTHER" id="PTHR15045:SF1">
    <property type="entry name" value="FUCOSE-1-PHOSPHATE GUANYLYLTRANSFERASE"/>
    <property type="match status" value="1"/>
</dbReference>
<proteinExistence type="predicted"/>
<sequence>MSEECARKLQNATREKLRKFNFLRGREVQPGEFWDVVVVTAVDENQRDAYELQISDKVDRKELPLGVNYLVFSDPPGSKIGNGGSTLCALQQLTDIYGKTLNTLRVILIHAGGLSQRLPSASALGKIFTAVPLGDPLYQMLELKLAMYVDFPLHMKPGVLVSCADDIELYSITDDESVRFDKSGFTALAHPSPLSIGTTHGVFVLDANEKSYNSEIDTVSCLGFLHKPTIDKMRDSGAVCQRQSSCISVCDTEFVYTDSTYYVDFSTAKSLLNLLKEVGPLDCEIDAYGDFLQALGPKATIEYTYNTANVTKEESSLVHIRQKIFHLLRGTPLHVILLNNSKFYHVGTTSEYLFHLTKDVNLRTELGLSSSAFSLHLDKNSEDSTRCCLMSSILDPSCSVGCGSVVEYSRVGVGASVGRGSIISGCWVSPGLSVPDQVFVHSLCVNHQDQTGFITVIFGINDNLKQSVETPAQIQTLKLFGVSLVECLCHWGLDHEALKFSGDASCCSLWNACLFPLCNDQRSSFALSLEMLHAVLNGTSITLPKDTKLMSMQESLQSKNLKEMLKLRKGLYDDIRQRRVSK</sequence>
<keyword evidence="2" id="KW-0547">Nucleotide-binding</keyword>
<dbReference type="PIRSF" id="PIRSF036640">
    <property type="entry name" value="FPGT"/>
    <property type="match status" value="1"/>
</dbReference>
<dbReference type="AlphaFoldDB" id="A0A673ADN2"/>
<feature type="domain" description="GDP-fucose pyrophosphorylase" evidence="3">
    <location>
        <begin position="99"/>
        <end position="519"/>
    </location>
</feature>
<protein>
    <submittedName>
        <fullName evidence="4">Fucose-1-phosphate guanylyltransferase-like</fullName>
    </submittedName>
</protein>
<dbReference type="InParanoid" id="A0A673ADN2"/>
<organism evidence="4 5">
    <name type="scientific">Sphaeramia orbicularis</name>
    <name type="common">orbiculate cardinalfish</name>
    <dbReference type="NCBI Taxonomy" id="375764"/>
    <lineage>
        <taxon>Eukaryota</taxon>
        <taxon>Metazoa</taxon>
        <taxon>Chordata</taxon>
        <taxon>Craniata</taxon>
        <taxon>Vertebrata</taxon>
        <taxon>Euteleostomi</taxon>
        <taxon>Actinopterygii</taxon>
        <taxon>Neopterygii</taxon>
        <taxon>Teleostei</taxon>
        <taxon>Neoteleostei</taxon>
        <taxon>Acanthomorphata</taxon>
        <taxon>Gobiaria</taxon>
        <taxon>Kurtiformes</taxon>
        <taxon>Apogonoidei</taxon>
        <taxon>Apogonidae</taxon>
        <taxon>Apogoninae</taxon>
        <taxon>Sphaeramia</taxon>
    </lineage>
</organism>
<dbReference type="Ensembl" id="ENSSORT00005028125.1">
    <property type="protein sequence ID" value="ENSSORP00005027339.1"/>
    <property type="gene ID" value="ENSSORG00005013051.1"/>
</dbReference>
<dbReference type="InterPro" id="IPR011004">
    <property type="entry name" value="Trimer_LpxA-like_sf"/>
</dbReference>
<accession>A0A673ADN2</accession>
<reference evidence="4" key="3">
    <citation type="submission" date="2025-09" db="UniProtKB">
        <authorList>
            <consortium name="Ensembl"/>
        </authorList>
    </citation>
    <scope>IDENTIFICATION</scope>
</reference>
<gene>
    <name evidence="4" type="primary">fpgt</name>
</gene>
<dbReference type="InterPro" id="IPR012120">
    <property type="entry name" value="Fucose-1-phosphate_GuaTrfase"/>
</dbReference>
<dbReference type="OrthoDB" id="10062280at2759"/>
<dbReference type="Pfam" id="PF07959">
    <property type="entry name" value="Fucose_pyrophosphorylase"/>
    <property type="match status" value="1"/>
</dbReference>
<evidence type="ECO:0000313" key="4">
    <source>
        <dbReference type="Ensembl" id="ENSSORP00005027339.1"/>
    </source>
</evidence>
<dbReference type="PANTHER" id="PTHR15045">
    <property type="entry name" value="FUCOSE-1-PHOSPHATE GUANYLYLTRANSFERASE"/>
    <property type="match status" value="1"/>
</dbReference>
<reference evidence="4" key="1">
    <citation type="submission" date="2019-06" db="EMBL/GenBank/DDBJ databases">
        <authorList>
            <consortium name="Wellcome Sanger Institute Data Sharing"/>
        </authorList>
    </citation>
    <scope>NUCLEOTIDE SEQUENCE [LARGE SCALE GENOMIC DNA]</scope>
</reference>
<evidence type="ECO:0000256" key="2">
    <source>
        <dbReference type="ARBA" id="ARBA00022741"/>
    </source>
</evidence>
<dbReference type="GO" id="GO:0042350">
    <property type="term" value="P:GDP-L-fucose biosynthetic process"/>
    <property type="evidence" value="ECO:0007669"/>
    <property type="project" value="UniProtKB-ARBA"/>
</dbReference>
<dbReference type="Proteomes" id="UP000472271">
    <property type="component" value="Chromosome 4"/>
</dbReference>
<reference evidence="4" key="2">
    <citation type="submission" date="2025-08" db="UniProtKB">
        <authorList>
            <consortium name="Ensembl"/>
        </authorList>
    </citation>
    <scope>IDENTIFICATION</scope>
</reference>
<keyword evidence="5" id="KW-1185">Reference proteome</keyword>
<name>A0A673ADN2_9TELE</name>
<evidence type="ECO:0000256" key="1">
    <source>
        <dbReference type="ARBA" id="ARBA00022679"/>
    </source>
</evidence>
<evidence type="ECO:0000259" key="3">
    <source>
        <dbReference type="Pfam" id="PF07959"/>
    </source>
</evidence>
<dbReference type="GO" id="GO:0000166">
    <property type="term" value="F:nucleotide binding"/>
    <property type="evidence" value="ECO:0007669"/>
    <property type="project" value="UniProtKB-KW"/>
</dbReference>
<evidence type="ECO:0000313" key="5">
    <source>
        <dbReference type="Proteomes" id="UP000472271"/>
    </source>
</evidence>
<dbReference type="SUPFAM" id="SSF51161">
    <property type="entry name" value="Trimeric LpxA-like enzymes"/>
    <property type="match status" value="1"/>
</dbReference>
<dbReference type="Gene3D" id="2.160.10.10">
    <property type="entry name" value="Hexapeptide repeat proteins"/>
    <property type="match status" value="1"/>
</dbReference>
<dbReference type="GO" id="GO:0016772">
    <property type="term" value="F:transferase activity, transferring phosphorus-containing groups"/>
    <property type="evidence" value="ECO:0007669"/>
    <property type="project" value="InterPro"/>
</dbReference>
<dbReference type="FunCoup" id="A0A673ADN2">
    <property type="interactions" value="188"/>
</dbReference>